<proteinExistence type="predicted"/>
<dbReference type="OrthoDB" id="2738903at2"/>
<protein>
    <submittedName>
        <fullName evidence="1">Uncharacterized protein</fullName>
    </submittedName>
</protein>
<dbReference type="KEGG" id="hli:HLI_02625"/>
<reference evidence="1 2" key="1">
    <citation type="submission" date="2018-01" db="EMBL/GenBank/DDBJ databases">
        <title>The whole genome sequencing and assembly of Halobacillus litoralis ERB031 strain.</title>
        <authorList>
            <person name="Lee S.-J."/>
            <person name="Park M.-K."/>
            <person name="Kim J.-Y."/>
            <person name="Lee Y.-J."/>
            <person name="Yi H."/>
            <person name="Bahn Y.-S."/>
            <person name="Kim J.F."/>
            <person name="Lee D.-W."/>
        </authorList>
    </citation>
    <scope>NUCLEOTIDE SEQUENCE [LARGE SCALE GENOMIC DNA]</scope>
    <source>
        <strain evidence="1 2">ERB 031</strain>
    </source>
</reference>
<evidence type="ECO:0000313" key="2">
    <source>
        <dbReference type="Proteomes" id="UP000287756"/>
    </source>
</evidence>
<sequence>MDDRELQLLLKKWLKEWMNGQLQEAKAGSADRKNQSFVFLDDQTIQMLLMMLMMNKNPPSYEVHSSGNGTSREWEELMKENEKALKEIRDLLK</sequence>
<dbReference type="AlphaFoldDB" id="A0A410M924"/>
<dbReference type="EMBL" id="CP026118">
    <property type="protein sequence ID" value="QAS51178.1"/>
    <property type="molecule type" value="Genomic_DNA"/>
</dbReference>
<evidence type="ECO:0000313" key="1">
    <source>
        <dbReference type="EMBL" id="QAS51178.1"/>
    </source>
</evidence>
<dbReference type="Proteomes" id="UP000287756">
    <property type="component" value="Chromosome"/>
</dbReference>
<dbReference type="RefSeq" id="WP_128522938.1">
    <property type="nucleotide sequence ID" value="NZ_CANLVY010000004.1"/>
</dbReference>
<accession>A0A410M924</accession>
<organism evidence="1 2">
    <name type="scientific">Halobacillus litoralis</name>
    <dbReference type="NCBI Taxonomy" id="45668"/>
    <lineage>
        <taxon>Bacteria</taxon>
        <taxon>Bacillati</taxon>
        <taxon>Bacillota</taxon>
        <taxon>Bacilli</taxon>
        <taxon>Bacillales</taxon>
        <taxon>Bacillaceae</taxon>
        <taxon>Halobacillus</taxon>
    </lineage>
</organism>
<gene>
    <name evidence="1" type="ORF">HLI_02625</name>
</gene>
<name>A0A410M924_9BACI</name>